<name>A0A251QLM5_PRUPE</name>
<dbReference type="Gramene" id="ONI24729">
    <property type="protein sequence ID" value="ONI24729"/>
    <property type="gene ID" value="PRUPE_2G258600"/>
</dbReference>
<protein>
    <submittedName>
        <fullName evidence="1">Uncharacterized protein</fullName>
    </submittedName>
</protein>
<proteinExistence type="predicted"/>
<keyword evidence="2" id="KW-1185">Reference proteome</keyword>
<accession>A0A251QLM5</accession>
<evidence type="ECO:0000313" key="1">
    <source>
        <dbReference type="EMBL" id="ONI24729.1"/>
    </source>
</evidence>
<evidence type="ECO:0000313" key="2">
    <source>
        <dbReference type="Proteomes" id="UP000006882"/>
    </source>
</evidence>
<dbReference type="Proteomes" id="UP000006882">
    <property type="component" value="Chromosome G2"/>
</dbReference>
<dbReference type="EMBL" id="CM007652">
    <property type="protein sequence ID" value="ONI24729.1"/>
    <property type="molecule type" value="Genomic_DNA"/>
</dbReference>
<sequence>MENTASLCSDNSFPFVGRALVVDLQRQHRRRNRPGGTKVKFLFAYQEIAKGDWCIVASCLHVNALFN</sequence>
<gene>
    <name evidence="1" type="ORF">PRUPE_2G258600</name>
</gene>
<dbReference type="AlphaFoldDB" id="A0A251QLM5"/>
<organism evidence="1 2">
    <name type="scientific">Prunus persica</name>
    <name type="common">Peach</name>
    <name type="synonym">Amygdalus persica</name>
    <dbReference type="NCBI Taxonomy" id="3760"/>
    <lineage>
        <taxon>Eukaryota</taxon>
        <taxon>Viridiplantae</taxon>
        <taxon>Streptophyta</taxon>
        <taxon>Embryophyta</taxon>
        <taxon>Tracheophyta</taxon>
        <taxon>Spermatophyta</taxon>
        <taxon>Magnoliopsida</taxon>
        <taxon>eudicotyledons</taxon>
        <taxon>Gunneridae</taxon>
        <taxon>Pentapetalae</taxon>
        <taxon>rosids</taxon>
        <taxon>fabids</taxon>
        <taxon>Rosales</taxon>
        <taxon>Rosaceae</taxon>
        <taxon>Amygdaloideae</taxon>
        <taxon>Amygdaleae</taxon>
        <taxon>Prunus</taxon>
    </lineage>
</organism>
<reference evidence="1 2" key="1">
    <citation type="journal article" date="2013" name="Nat. Genet.">
        <title>The high-quality draft genome of peach (Prunus persica) identifies unique patterns of genetic diversity, domestication and genome evolution.</title>
        <authorList>
            <consortium name="International Peach Genome Initiative"/>
            <person name="Verde I."/>
            <person name="Abbott A.G."/>
            <person name="Scalabrin S."/>
            <person name="Jung S."/>
            <person name="Shu S."/>
            <person name="Marroni F."/>
            <person name="Zhebentyayeva T."/>
            <person name="Dettori M.T."/>
            <person name="Grimwood J."/>
            <person name="Cattonaro F."/>
            <person name="Zuccolo A."/>
            <person name="Rossini L."/>
            <person name="Jenkins J."/>
            <person name="Vendramin E."/>
            <person name="Meisel L.A."/>
            <person name="Decroocq V."/>
            <person name="Sosinski B."/>
            <person name="Prochnik S."/>
            <person name="Mitros T."/>
            <person name="Policriti A."/>
            <person name="Cipriani G."/>
            <person name="Dondini L."/>
            <person name="Ficklin S."/>
            <person name="Goodstein D.M."/>
            <person name="Xuan P."/>
            <person name="Del Fabbro C."/>
            <person name="Aramini V."/>
            <person name="Copetti D."/>
            <person name="Gonzalez S."/>
            <person name="Horner D.S."/>
            <person name="Falchi R."/>
            <person name="Lucas S."/>
            <person name="Mica E."/>
            <person name="Maldonado J."/>
            <person name="Lazzari B."/>
            <person name="Bielenberg D."/>
            <person name="Pirona R."/>
            <person name="Miculan M."/>
            <person name="Barakat A."/>
            <person name="Testolin R."/>
            <person name="Stella A."/>
            <person name="Tartarini S."/>
            <person name="Tonutti P."/>
            <person name="Arus P."/>
            <person name="Orellana A."/>
            <person name="Wells C."/>
            <person name="Main D."/>
            <person name="Vizzotto G."/>
            <person name="Silva H."/>
            <person name="Salamini F."/>
            <person name="Schmutz J."/>
            <person name="Morgante M."/>
            <person name="Rokhsar D.S."/>
        </authorList>
    </citation>
    <scope>NUCLEOTIDE SEQUENCE [LARGE SCALE GENOMIC DNA]</scope>
    <source>
        <strain evidence="2">cv. Nemared</strain>
    </source>
</reference>